<evidence type="ECO:0000256" key="5">
    <source>
        <dbReference type="ARBA" id="ARBA00023157"/>
    </source>
</evidence>
<protein>
    <submittedName>
        <fullName evidence="9">NPC intracellular cholesterol transporter 2 homolog a</fullName>
    </submittedName>
</protein>
<dbReference type="InParanoid" id="A0A6J0B393"/>
<dbReference type="GO" id="GO:0032934">
    <property type="term" value="F:sterol binding"/>
    <property type="evidence" value="ECO:0007669"/>
    <property type="project" value="InterPro"/>
</dbReference>
<evidence type="ECO:0000256" key="2">
    <source>
        <dbReference type="ARBA" id="ARBA00006370"/>
    </source>
</evidence>
<proteinExistence type="inferred from homology"/>
<feature type="signal peptide" evidence="6">
    <location>
        <begin position="1"/>
        <end position="18"/>
    </location>
</feature>
<dbReference type="Pfam" id="PF02221">
    <property type="entry name" value="E1_DerP2_DerF2"/>
    <property type="match status" value="1"/>
</dbReference>
<keyword evidence="4 6" id="KW-0732">Signal</keyword>
<dbReference type="InterPro" id="IPR003172">
    <property type="entry name" value="ML_dom"/>
</dbReference>
<gene>
    <name evidence="9" type="primary">LOC107216782</name>
</gene>
<dbReference type="RefSeq" id="XP_015509554.1">
    <property type="nucleotide sequence ID" value="XM_015654068.2"/>
</dbReference>
<dbReference type="SUPFAM" id="SSF81296">
    <property type="entry name" value="E set domains"/>
    <property type="match status" value="1"/>
</dbReference>
<keyword evidence="8" id="KW-1185">Reference proteome</keyword>
<dbReference type="OrthoDB" id="4937502at2759"/>
<dbReference type="FunCoup" id="A0A6J0B393">
    <property type="interactions" value="690"/>
</dbReference>
<organism evidence="9">
    <name type="scientific">Neodiprion lecontei</name>
    <name type="common">Redheaded pine sawfly</name>
    <dbReference type="NCBI Taxonomy" id="441921"/>
    <lineage>
        <taxon>Eukaryota</taxon>
        <taxon>Metazoa</taxon>
        <taxon>Ecdysozoa</taxon>
        <taxon>Arthropoda</taxon>
        <taxon>Hexapoda</taxon>
        <taxon>Insecta</taxon>
        <taxon>Pterygota</taxon>
        <taxon>Neoptera</taxon>
        <taxon>Endopterygota</taxon>
        <taxon>Hymenoptera</taxon>
        <taxon>Tenthredinoidea</taxon>
        <taxon>Diprionidae</taxon>
        <taxon>Diprioninae</taxon>
        <taxon>Neodiprion</taxon>
    </lineage>
</organism>
<dbReference type="GO" id="GO:0032367">
    <property type="term" value="P:intracellular cholesterol transport"/>
    <property type="evidence" value="ECO:0007669"/>
    <property type="project" value="InterPro"/>
</dbReference>
<dbReference type="PANTHER" id="PTHR11306">
    <property type="entry name" value="NIEMANN PICK TYPE C2 PROTEIN NPC2-RELATED"/>
    <property type="match status" value="1"/>
</dbReference>
<dbReference type="FunFam" id="2.60.40.770:FF:000001">
    <property type="entry name" value="NPC intracellular cholesterol transporter 2"/>
    <property type="match status" value="1"/>
</dbReference>
<dbReference type="PANTHER" id="PTHR11306:SF68">
    <property type="entry name" value="NPC INTRACELLULAR CHOLESTEROL TRANSPORTER 2"/>
    <property type="match status" value="1"/>
</dbReference>
<evidence type="ECO:0000256" key="1">
    <source>
        <dbReference type="ARBA" id="ARBA00004613"/>
    </source>
</evidence>
<dbReference type="KEGG" id="nlo:107216782"/>
<dbReference type="Gene3D" id="2.60.40.770">
    <property type="match status" value="1"/>
</dbReference>
<dbReference type="GeneID" id="107216782"/>
<sequence>MLLLIFVALFCFSSIADGVPILDCGSKLGSYSRVQIAGCDTSDQPCVLHKGKNASIEIDFTTYEDATDLKAVVHGTVMIVPIPFDLPNADACQYSKSGITCPMRKGQSYKYKAELPVATRYPSVSVKVKWELQDQDGNDIVCIKLPAVIR</sequence>
<feature type="domain" description="MD-2-related lipid-recognition" evidence="7">
    <location>
        <begin position="21"/>
        <end position="147"/>
    </location>
</feature>
<name>A0A6J0B393_NEOLC</name>
<dbReference type="GO" id="GO:0005576">
    <property type="term" value="C:extracellular region"/>
    <property type="evidence" value="ECO:0007669"/>
    <property type="project" value="UniProtKB-SubCell"/>
</dbReference>
<dbReference type="Proteomes" id="UP000829291">
    <property type="component" value="Chromosome 6"/>
</dbReference>
<evidence type="ECO:0000313" key="9">
    <source>
        <dbReference type="RefSeq" id="XP_015509554.1"/>
    </source>
</evidence>
<dbReference type="AlphaFoldDB" id="A0A6J0B393"/>
<accession>A0A6J0B393</accession>
<dbReference type="CDD" id="cd00916">
    <property type="entry name" value="Npc2_like"/>
    <property type="match status" value="1"/>
</dbReference>
<evidence type="ECO:0000313" key="8">
    <source>
        <dbReference type="Proteomes" id="UP000829291"/>
    </source>
</evidence>
<keyword evidence="3" id="KW-0964">Secreted</keyword>
<dbReference type="SMART" id="SM00737">
    <property type="entry name" value="ML"/>
    <property type="match status" value="1"/>
</dbReference>
<dbReference type="InterPro" id="IPR014756">
    <property type="entry name" value="Ig_E-set"/>
</dbReference>
<evidence type="ECO:0000259" key="7">
    <source>
        <dbReference type="SMART" id="SM00737"/>
    </source>
</evidence>
<comment type="subcellular location">
    <subcellularLocation>
        <location evidence="1">Secreted</location>
    </subcellularLocation>
</comment>
<dbReference type="InterPro" id="IPR033916">
    <property type="entry name" value="ML_Npc2-like"/>
</dbReference>
<feature type="chain" id="PRO_5027060592" evidence="6">
    <location>
        <begin position="19"/>
        <end position="150"/>
    </location>
</feature>
<reference evidence="9" key="1">
    <citation type="submission" date="2025-08" db="UniProtKB">
        <authorList>
            <consortium name="RefSeq"/>
        </authorList>
    </citation>
    <scope>IDENTIFICATION</scope>
    <source>
        <tissue evidence="9">Thorax and Abdomen</tissue>
    </source>
</reference>
<dbReference type="InterPro" id="IPR039670">
    <property type="entry name" value="NPC2-like"/>
</dbReference>
<evidence type="ECO:0000256" key="6">
    <source>
        <dbReference type="SAM" id="SignalP"/>
    </source>
</evidence>
<evidence type="ECO:0000256" key="4">
    <source>
        <dbReference type="ARBA" id="ARBA00022729"/>
    </source>
</evidence>
<evidence type="ECO:0000256" key="3">
    <source>
        <dbReference type="ARBA" id="ARBA00022525"/>
    </source>
</evidence>
<keyword evidence="5" id="KW-1015">Disulfide bond</keyword>
<comment type="similarity">
    <text evidence="2">Belongs to the NPC2 family.</text>
</comment>